<name>A0A2P5CW97_PARAD</name>
<gene>
    <name evidence="1" type="ORF">PanWU01x14_118240</name>
</gene>
<evidence type="ECO:0000313" key="1">
    <source>
        <dbReference type="EMBL" id="PON65307.1"/>
    </source>
</evidence>
<evidence type="ECO:0000313" key="2">
    <source>
        <dbReference type="Proteomes" id="UP000237105"/>
    </source>
</evidence>
<organism evidence="1 2">
    <name type="scientific">Parasponia andersonii</name>
    <name type="common">Sponia andersonii</name>
    <dbReference type="NCBI Taxonomy" id="3476"/>
    <lineage>
        <taxon>Eukaryota</taxon>
        <taxon>Viridiplantae</taxon>
        <taxon>Streptophyta</taxon>
        <taxon>Embryophyta</taxon>
        <taxon>Tracheophyta</taxon>
        <taxon>Spermatophyta</taxon>
        <taxon>Magnoliopsida</taxon>
        <taxon>eudicotyledons</taxon>
        <taxon>Gunneridae</taxon>
        <taxon>Pentapetalae</taxon>
        <taxon>rosids</taxon>
        <taxon>fabids</taxon>
        <taxon>Rosales</taxon>
        <taxon>Cannabaceae</taxon>
        <taxon>Parasponia</taxon>
    </lineage>
</organism>
<dbReference type="EMBL" id="JXTB01000089">
    <property type="protein sequence ID" value="PON65307.1"/>
    <property type="molecule type" value="Genomic_DNA"/>
</dbReference>
<comment type="caution">
    <text evidence="1">The sequence shown here is derived from an EMBL/GenBank/DDBJ whole genome shotgun (WGS) entry which is preliminary data.</text>
</comment>
<dbReference type="AlphaFoldDB" id="A0A2P5CW97"/>
<dbReference type="Proteomes" id="UP000237105">
    <property type="component" value="Unassembled WGS sequence"/>
</dbReference>
<proteinExistence type="predicted"/>
<accession>A0A2P5CW97</accession>
<keyword evidence="2" id="KW-1185">Reference proteome</keyword>
<sequence>MNQWKLPIGVDRRHQHAMTLIGGVIFRWAKPNLKRFELEKGVSEKLRLHTQGKCTLGASTTLGFLKVSSRLQI</sequence>
<protein>
    <submittedName>
        <fullName evidence="1">Uncharacterized protein</fullName>
    </submittedName>
</protein>
<reference evidence="2" key="1">
    <citation type="submission" date="2016-06" db="EMBL/GenBank/DDBJ databases">
        <title>Parallel loss of symbiosis genes in relatives of nitrogen-fixing non-legume Parasponia.</title>
        <authorList>
            <person name="Van Velzen R."/>
            <person name="Holmer R."/>
            <person name="Bu F."/>
            <person name="Rutten L."/>
            <person name="Van Zeijl A."/>
            <person name="Liu W."/>
            <person name="Santuari L."/>
            <person name="Cao Q."/>
            <person name="Sharma T."/>
            <person name="Shen D."/>
            <person name="Roswanjaya Y."/>
            <person name="Wardhani T."/>
            <person name="Kalhor M.S."/>
            <person name="Jansen J."/>
            <person name="Van den Hoogen J."/>
            <person name="Gungor B."/>
            <person name="Hartog M."/>
            <person name="Hontelez J."/>
            <person name="Verver J."/>
            <person name="Yang W.-C."/>
            <person name="Schijlen E."/>
            <person name="Repin R."/>
            <person name="Schilthuizen M."/>
            <person name="Schranz E."/>
            <person name="Heidstra R."/>
            <person name="Miyata K."/>
            <person name="Fedorova E."/>
            <person name="Kohlen W."/>
            <person name="Bisseling T."/>
            <person name="Smit S."/>
            <person name="Geurts R."/>
        </authorList>
    </citation>
    <scope>NUCLEOTIDE SEQUENCE [LARGE SCALE GENOMIC DNA]</scope>
    <source>
        <strain evidence="2">cv. WU1-14</strain>
    </source>
</reference>